<evidence type="ECO:0000256" key="5">
    <source>
        <dbReference type="ARBA" id="ARBA00022679"/>
    </source>
</evidence>
<keyword evidence="9" id="KW-0067">ATP-binding</keyword>
<keyword evidence="8" id="KW-0274">FAD</keyword>
<evidence type="ECO:0000259" key="14">
    <source>
        <dbReference type="Pfam" id="PF01507"/>
    </source>
</evidence>
<evidence type="ECO:0000256" key="13">
    <source>
        <dbReference type="SAM" id="MobiDB-lite"/>
    </source>
</evidence>
<protein>
    <recommendedName>
        <fullName evidence="2">FAD synthase</fullName>
        <ecNumber evidence="2">2.7.7.2</ecNumber>
    </recommendedName>
    <alternativeName>
        <fullName evidence="10">FAD pyrophosphorylase</fullName>
    </alternativeName>
    <alternativeName>
        <fullName evidence="11">FMN adenylyltransferase</fullName>
    </alternativeName>
</protein>
<gene>
    <name evidence="15" type="ORF">DFA_02604</name>
</gene>
<dbReference type="CDD" id="cd23948">
    <property type="entry name" value="FAD_synthase"/>
    <property type="match status" value="1"/>
</dbReference>
<reference evidence="16" key="1">
    <citation type="journal article" date="2011" name="Genome Res.">
        <title>Phylogeny-wide analysis of social amoeba genomes highlights ancient origins for complex intercellular communication.</title>
        <authorList>
            <person name="Heidel A.J."/>
            <person name="Lawal H.M."/>
            <person name="Felder M."/>
            <person name="Schilde C."/>
            <person name="Helps N.R."/>
            <person name="Tunggal B."/>
            <person name="Rivero F."/>
            <person name="John U."/>
            <person name="Schleicher M."/>
            <person name="Eichinger L."/>
            <person name="Platzer M."/>
            <person name="Noegel A.A."/>
            <person name="Schaap P."/>
            <person name="Gloeckner G."/>
        </authorList>
    </citation>
    <scope>NUCLEOTIDE SEQUENCE [LARGE SCALE GENOMIC DNA]</scope>
    <source>
        <strain evidence="16">SH3</strain>
    </source>
</reference>
<evidence type="ECO:0000256" key="6">
    <source>
        <dbReference type="ARBA" id="ARBA00022695"/>
    </source>
</evidence>
<dbReference type="Pfam" id="PF01507">
    <property type="entry name" value="PAPS_reduct"/>
    <property type="match status" value="1"/>
</dbReference>
<sequence>MTSSIDDNIDFDLSDLPNKLSKSPYLTKTNSNGTLELDKDAYDDLLKKTIDSLDIVSRAFDKYSPNEIAFSFNGGKDCCVLLHLIHYALTKKCQSLRDQQQQQHRVEGEETRTPINNSCSVNSHQDSGTGDDKDINTRGTQGYISPEMNSLNNHKNNNNTNHEKINHSIPELRTLYFINDKCFPSVNEFTEKCAKLYKLNVTNISKGIKEGLEEVVEKYNIKAVFAGARNTDPHCEHLDDFTPTDPGWPQLMRINPILQWNYKNVWQFIHTFRVPYCNLYDQGYTSIGHIDDTIPNPSLLDASSGIYKPAHHLLDGSLERCGRIKKK</sequence>
<evidence type="ECO:0000256" key="9">
    <source>
        <dbReference type="ARBA" id="ARBA00022840"/>
    </source>
</evidence>
<comment type="catalytic activity">
    <reaction evidence="12">
        <text>FMN + ATP + H(+) = FAD + diphosphate</text>
        <dbReference type="Rhea" id="RHEA:17237"/>
        <dbReference type="ChEBI" id="CHEBI:15378"/>
        <dbReference type="ChEBI" id="CHEBI:30616"/>
        <dbReference type="ChEBI" id="CHEBI:33019"/>
        <dbReference type="ChEBI" id="CHEBI:57692"/>
        <dbReference type="ChEBI" id="CHEBI:58210"/>
        <dbReference type="EC" id="2.7.7.2"/>
    </reaction>
</comment>
<evidence type="ECO:0000256" key="8">
    <source>
        <dbReference type="ARBA" id="ARBA00022827"/>
    </source>
</evidence>
<dbReference type="OrthoDB" id="270728at2759"/>
<dbReference type="GO" id="GO:0003919">
    <property type="term" value="F:FMN adenylyltransferase activity"/>
    <property type="evidence" value="ECO:0007669"/>
    <property type="project" value="UniProtKB-EC"/>
</dbReference>
<dbReference type="SUPFAM" id="SSF52402">
    <property type="entry name" value="Adenine nucleotide alpha hydrolases-like"/>
    <property type="match status" value="2"/>
</dbReference>
<evidence type="ECO:0000256" key="1">
    <source>
        <dbReference type="ARBA" id="ARBA00004726"/>
    </source>
</evidence>
<dbReference type="Gene3D" id="3.40.50.620">
    <property type="entry name" value="HUPs"/>
    <property type="match status" value="1"/>
</dbReference>
<dbReference type="STRING" id="1054147.F4PZV1"/>
<keyword evidence="5" id="KW-0808">Transferase</keyword>
<evidence type="ECO:0000256" key="2">
    <source>
        <dbReference type="ARBA" id="ARBA00012393"/>
    </source>
</evidence>
<dbReference type="PANTHER" id="PTHR23293:SF9">
    <property type="entry name" value="FAD SYNTHASE"/>
    <property type="match status" value="1"/>
</dbReference>
<dbReference type="KEGG" id="dfa:DFA_02604"/>
<dbReference type="EC" id="2.7.7.2" evidence="2"/>
<evidence type="ECO:0000256" key="12">
    <source>
        <dbReference type="ARBA" id="ARBA00049494"/>
    </source>
</evidence>
<evidence type="ECO:0000256" key="4">
    <source>
        <dbReference type="ARBA" id="ARBA00022643"/>
    </source>
</evidence>
<evidence type="ECO:0000256" key="7">
    <source>
        <dbReference type="ARBA" id="ARBA00022741"/>
    </source>
</evidence>
<dbReference type="AlphaFoldDB" id="F4PZV1"/>
<dbReference type="GO" id="GO:0005524">
    <property type="term" value="F:ATP binding"/>
    <property type="evidence" value="ECO:0007669"/>
    <property type="project" value="UniProtKB-KW"/>
</dbReference>
<keyword evidence="7" id="KW-0547">Nucleotide-binding</keyword>
<evidence type="ECO:0000256" key="11">
    <source>
        <dbReference type="ARBA" id="ARBA00031871"/>
    </source>
</evidence>
<keyword evidence="16" id="KW-1185">Reference proteome</keyword>
<feature type="domain" description="Phosphoadenosine phosphosulphate reductase" evidence="14">
    <location>
        <begin position="210"/>
        <end position="293"/>
    </location>
</feature>
<dbReference type="PANTHER" id="PTHR23293">
    <property type="entry name" value="FAD SYNTHETASE-RELATED FMN ADENYLYLTRANSFERASE"/>
    <property type="match status" value="1"/>
</dbReference>
<dbReference type="OMA" id="AFILICK"/>
<keyword evidence="4" id="KW-0288">FMN</keyword>
<dbReference type="GO" id="GO:0006747">
    <property type="term" value="P:FAD biosynthetic process"/>
    <property type="evidence" value="ECO:0007669"/>
    <property type="project" value="TreeGrafter"/>
</dbReference>
<dbReference type="InterPro" id="IPR014729">
    <property type="entry name" value="Rossmann-like_a/b/a_fold"/>
</dbReference>
<comment type="pathway">
    <text evidence="1">Cofactor biosynthesis; FAD biosynthesis; FAD from FMN: step 1/1.</text>
</comment>
<accession>F4PZV1</accession>
<feature type="compositionally biased region" description="Polar residues" evidence="13">
    <location>
        <begin position="113"/>
        <end position="128"/>
    </location>
</feature>
<dbReference type="EMBL" id="GL883017">
    <property type="protein sequence ID" value="EGG18865.1"/>
    <property type="molecule type" value="Genomic_DNA"/>
</dbReference>
<keyword evidence="3" id="KW-0285">Flavoprotein</keyword>
<proteinExistence type="predicted"/>
<dbReference type="RefSeq" id="XP_004357327.1">
    <property type="nucleotide sequence ID" value="XM_004357271.1"/>
</dbReference>
<evidence type="ECO:0000313" key="15">
    <source>
        <dbReference type="EMBL" id="EGG18865.1"/>
    </source>
</evidence>
<evidence type="ECO:0000256" key="10">
    <source>
        <dbReference type="ARBA" id="ARBA00031145"/>
    </source>
</evidence>
<dbReference type="Proteomes" id="UP000007797">
    <property type="component" value="Unassembled WGS sequence"/>
</dbReference>
<keyword evidence="6" id="KW-0548">Nucleotidyltransferase</keyword>
<name>F4PZV1_CACFS</name>
<dbReference type="GeneID" id="14870980"/>
<feature type="region of interest" description="Disordered" evidence="13">
    <location>
        <begin position="104"/>
        <end position="152"/>
    </location>
</feature>
<organism evidence="15 16">
    <name type="scientific">Cavenderia fasciculata</name>
    <name type="common">Slime mold</name>
    <name type="synonym">Dictyostelium fasciculatum</name>
    <dbReference type="NCBI Taxonomy" id="261658"/>
    <lineage>
        <taxon>Eukaryota</taxon>
        <taxon>Amoebozoa</taxon>
        <taxon>Evosea</taxon>
        <taxon>Eumycetozoa</taxon>
        <taxon>Dictyostelia</taxon>
        <taxon>Acytosteliales</taxon>
        <taxon>Cavenderiaceae</taxon>
        <taxon>Cavenderia</taxon>
    </lineage>
</organism>
<dbReference type="InterPro" id="IPR002500">
    <property type="entry name" value="PAPS_reduct_dom"/>
</dbReference>
<evidence type="ECO:0000313" key="16">
    <source>
        <dbReference type="Proteomes" id="UP000007797"/>
    </source>
</evidence>
<evidence type="ECO:0000256" key="3">
    <source>
        <dbReference type="ARBA" id="ARBA00022630"/>
    </source>
</evidence>